<gene>
    <name evidence="9" type="ORF">DKT75_07555</name>
</gene>
<dbReference type="CDD" id="cd17546">
    <property type="entry name" value="REC_hyHK_CKI1_RcsC-like"/>
    <property type="match status" value="1"/>
</dbReference>
<evidence type="ECO:0000259" key="7">
    <source>
        <dbReference type="PROSITE" id="PS50109"/>
    </source>
</evidence>
<protein>
    <recommendedName>
        <fullName evidence="2">histidine kinase</fullName>
        <ecNumber evidence="2">2.7.13.3</ecNumber>
    </recommendedName>
</protein>
<dbReference type="GO" id="GO:0000155">
    <property type="term" value="F:phosphorelay sensor kinase activity"/>
    <property type="evidence" value="ECO:0007669"/>
    <property type="project" value="InterPro"/>
</dbReference>
<keyword evidence="6" id="KW-0812">Transmembrane</keyword>
<feature type="transmembrane region" description="Helical" evidence="6">
    <location>
        <begin position="271"/>
        <end position="288"/>
    </location>
</feature>
<dbReference type="AlphaFoldDB" id="A0A317CLI0"/>
<feature type="transmembrane region" description="Helical" evidence="6">
    <location>
        <begin position="327"/>
        <end position="349"/>
    </location>
</feature>
<feature type="transmembrane region" description="Helical" evidence="6">
    <location>
        <begin position="516"/>
        <end position="537"/>
    </location>
</feature>
<dbReference type="Proteomes" id="UP000245506">
    <property type="component" value="Unassembled WGS sequence"/>
</dbReference>
<dbReference type="PANTHER" id="PTHR45339">
    <property type="entry name" value="HYBRID SIGNAL TRANSDUCTION HISTIDINE KINASE J"/>
    <property type="match status" value="1"/>
</dbReference>
<dbReference type="Gene3D" id="3.30.565.10">
    <property type="entry name" value="Histidine kinase-like ATPase, C-terminal domain"/>
    <property type="match status" value="1"/>
</dbReference>
<dbReference type="EC" id="2.7.13.3" evidence="2"/>
<feature type="transmembrane region" description="Helical" evidence="6">
    <location>
        <begin position="294"/>
        <end position="315"/>
    </location>
</feature>
<keyword evidence="3 5" id="KW-0597">Phosphoprotein</keyword>
<dbReference type="PROSITE" id="PS50110">
    <property type="entry name" value="RESPONSE_REGULATORY"/>
    <property type="match status" value="1"/>
</dbReference>
<dbReference type="Gene3D" id="2.60.40.2380">
    <property type="match status" value="1"/>
</dbReference>
<dbReference type="Gene3D" id="1.10.287.130">
    <property type="match status" value="1"/>
</dbReference>
<dbReference type="PROSITE" id="PS50109">
    <property type="entry name" value="HIS_KIN"/>
    <property type="match status" value="1"/>
</dbReference>
<dbReference type="Pfam" id="PF07696">
    <property type="entry name" value="7TMR-DISMED2"/>
    <property type="match status" value="1"/>
</dbReference>
<dbReference type="Pfam" id="PF07695">
    <property type="entry name" value="7TMR-DISM_7TM"/>
    <property type="match status" value="1"/>
</dbReference>
<dbReference type="InterPro" id="IPR004358">
    <property type="entry name" value="Sig_transdc_His_kin-like_C"/>
</dbReference>
<sequence length="773" mass="86765">MLKLSVIIFILIISITNAYSNDTKPYQLNDKTTLVDVFDYSKILEDKSTKLEIEDVTNSIKQFIPPLKEDTRSSFGLTNSAYWMKMEVDNQTLMKNTWFINILGGPSKESSAYIKYPNKEKAIPLTLYLQTRFPTYQFKLEPNKSADLYFRVRDTQVPLTMGVALQSESATLRMATSTYFFYGLVIGGLLILALYNILYYFKIKDSGFFSLSIFILSFAMEISGHMGWYNIIPNMSETLSPLKTFFAFSATTSALHLLIKLLKLKDYLRSYYIIFRTIFFISLLLTILSPFIKFGMAIAAILGMVICLLSLSLVVSNFFKKVDVAPYSAIAGFIFVISIIPSFLTALGLFDIEGLITDLSALVLLISLVMLSLDQAERVRINGEKAERAIASSKAKDDFLTTMSHELRTPMNAVLGAGKLLEFTSLSFDQKEYVSRLNSSSEHMLNLINDILYLSRTDQKGVALNNKPFDIQKITNDLEKILIDDFQKKKLTLIIKNKAFLLNKELIGDKHRIQQILLNLLYNAVKFTATGGVMLIITPTNISKCIATINFQIIDTGIGISSSQQKDLFNPFTQAESSTSRKYGGSGLGLAICDRLVSKMGGKVEIDSTPNKGSRFFFTLDFLLTEKNQVEPEATSSLVRKSVINGQKVLLVDDDEMNRFFGEKLLEACGVIPVVAESGQQALDFLEQHSFDIVLMDVSMPDMDGYETVQRIRKHSSLKAIPIIALTAHAIAGEKERCLAAGMNDYLTKPFDIEELKEVLSIWQLSIQTLKKS</sequence>
<dbReference type="Pfam" id="PF00072">
    <property type="entry name" value="Response_reg"/>
    <property type="match status" value="1"/>
</dbReference>
<dbReference type="EMBL" id="QGKL01000022">
    <property type="protein sequence ID" value="PWQ97162.1"/>
    <property type="molecule type" value="Genomic_DNA"/>
</dbReference>
<accession>A0A317CLI0</accession>
<dbReference type="Pfam" id="PF00512">
    <property type="entry name" value="HisKA"/>
    <property type="match status" value="1"/>
</dbReference>
<dbReference type="InterPro" id="IPR011622">
    <property type="entry name" value="7TMR_DISM_rcpt_extracell_dom2"/>
</dbReference>
<dbReference type="CDD" id="cd16922">
    <property type="entry name" value="HATPase_EvgS-ArcB-TorS-like"/>
    <property type="match status" value="1"/>
</dbReference>
<keyword evidence="6" id="KW-0472">Membrane</keyword>
<dbReference type="SUPFAM" id="SSF55874">
    <property type="entry name" value="ATPase domain of HSP90 chaperone/DNA topoisomerase II/histidine kinase"/>
    <property type="match status" value="1"/>
</dbReference>
<evidence type="ECO:0000256" key="4">
    <source>
        <dbReference type="ARBA" id="ARBA00023012"/>
    </source>
</evidence>
<evidence type="ECO:0000256" key="2">
    <source>
        <dbReference type="ARBA" id="ARBA00012438"/>
    </source>
</evidence>
<name>A0A317CLI0_9GAMM</name>
<dbReference type="OrthoDB" id="9797243at2"/>
<feature type="transmembrane region" description="Helical" evidence="6">
    <location>
        <begin position="355"/>
        <end position="373"/>
    </location>
</feature>
<evidence type="ECO:0000256" key="3">
    <source>
        <dbReference type="ARBA" id="ARBA00022553"/>
    </source>
</evidence>
<dbReference type="Gene3D" id="3.40.50.2300">
    <property type="match status" value="1"/>
</dbReference>
<feature type="transmembrane region" description="Helical" evidence="6">
    <location>
        <begin position="241"/>
        <end position="259"/>
    </location>
</feature>
<dbReference type="SMART" id="SM00387">
    <property type="entry name" value="HATPase_c"/>
    <property type="match status" value="1"/>
</dbReference>
<feature type="transmembrane region" description="Helical" evidence="6">
    <location>
        <begin position="179"/>
        <end position="201"/>
    </location>
</feature>
<proteinExistence type="predicted"/>
<keyword evidence="6" id="KW-1133">Transmembrane helix</keyword>
<dbReference type="FunFam" id="3.30.565.10:FF:000010">
    <property type="entry name" value="Sensor histidine kinase RcsC"/>
    <property type="match status" value="1"/>
</dbReference>
<dbReference type="InterPro" id="IPR011623">
    <property type="entry name" value="7TMR_DISM_rcpt_extracell_dom1"/>
</dbReference>
<evidence type="ECO:0000256" key="5">
    <source>
        <dbReference type="PROSITE-ProRule" id="PRU00169"/>
    </source>
</evidence>
<dbReference type="InterPro" id="IPR003661">
    <property type="entry name" value="HisK_dim/P_dom"/>
</dbReference>
<feature type="domain" description="Response regulatory" evidence="8">
    <location>
        <begin position="648"/>
        <end position="764"/>
    </location>
</feature>
<dbReference type="PANTHER" id="PTHR45339:SF1">
    <property type="entry name" value="HYBRID SIGNAL TRANSDUCTION HISTIDINE KINASE J"/>
    <property type="match status" value="1"/>
</dbReference>
<evidence type="ECO:0000256" key="6">
    <source>
        <dbReference type="SAM" id="Phobius"/>
    </source>
</evidence>
<evidence type="ECO:0000259" key="8">
    <source>
        <dbReference type="PROSITE" id="PS50110"/>
    </source>
</evidence>
<dbReference type="Pfam" id="PF02518">
    <property type="entry name" value="HATPase_c"/>
    <property type="match status" value="1"/>
</dbReference>
<dbReference type="SMART" id="SM00448">
    <property type="entry name" value="REC"/>
    <property type="match status" value="1"/>
</dbReference>
<feature type="transmembrane region" description="Helical" evidence="6">
    <location>
        <begin position="208"/>
        <end position="229"/>
    </location>
</feature>
<dbReference type="PRINTS" id="PR00344">
    <property type="entry name" value="BCTRLSENSOR"/>
</dbReference>
<organism evidence="9 10">
    <name type="scientific">Leucothrix arctica</name>
    <dbReference type="NCBI Taxonomy" id="1481894"/>
    <lineage>
        <taxon>Bacteria</taxon>
        <taxon>Pseudomonadati</taxon>
        <taxon>Pseudomonadota</taxon>
        <taxon>Gammaproteobacteria</taxon>
        <taxon>Thiotrichales</taxon>
        <taxon>Thiotrichaceae</taxon>
        <taxon>Leucothrix</taxon>
    </lineage>
</organism>
<feature type="modified residue" description="4-aspartylphosphate" evidence="5">
    <location>
        <position position="697"/>
    </location>
</feature>
<evidence type="ECO:0000256" key="1">
    <source>
        <dbReference type="ARBA" id="ARBA00000085"/>
    </source>
</evidence>
<dbReference type="InterPro" id="IPR001789">
    <property type="entry name" value="Sig_transdc_resp-reg_receiver"/>
</dbReference>
<dbReference type="InterPro" id="IPR036097">
    <property type="entry name" value="HisK_dim/P_sf"/>
</dbReference>
<comment type="caution">
    <text evidence="9">The sequence shown here is derived from an EMBL/GenBank/DDBJ whole genome shotgun (WGS) entry which is preliminary data.</text>
</comment>
<keyword evidence="4" id="KW-0902">Two-component regulatory system</keyword>
<dbReference type="InterPro" id="IPR036890">
    <property type="entry name" value="HATPase_C_sf"/>
</dbReference>
<reference evidence="9 10" key="1">
    <citation type="submission" date="2018-05" db="EMBL/GenBank/DDBJ databases">
        <title>Leucothrix arctica sp. nov., isolated from Arctic seawater.</title>
        <authorList>
            <person name="Choi A."/>
            <person name="Baek K."/>
        </authorList>
    </citation>
    <scope>NUCLEOTIDE SEQUENCE [LARGE SCALE GENOMIC DNA]</scope>
    <source>
        <strain evidence="9 10">IMCC9719</strain>
    </source>
</reference>
<dbReference type="RefSeq" id="WP_109822816.1">
    <property type="nucleotide sequence ID" value="NZ_QGKL01000022.1"/>
</dbReference>
<dbReference type="SUPFAM" id="SSF52172">
    <property type="entry name" value="CheY-like"/>
    <property type="match status" value="1"/>
</dbReference>
<evidence type="ECO:0000313" key="10">
    <source>
        <dbReference type="Proteomes" id="UP000245506"/>
    </source>
</evidence>
<keyword evidence="10" id="KW-1185">Reference proteome</keyword>
<feature type="domain" description="Histidine kinase" evidence="7">
    <location>
        <begin position="402"/>
        <end position="624"/>
    </location>
</feature>
<dbReference type="InterPro" id="IPR003594">
    <property type="entry name" value="HATPase_dom"/>
</dbReference>
<dbReference type="SUPFAM" id="SSF47384">
    <property type="entry name" value="Homodimeric domain of signal transducing histidine kinase"/>
    <property type="match status" value="1"/>
</dbReference>
<evidence type="ECO:0000313" key="9">
    <source>
        <dbReference type="EMBL" id="PWQ97162.1"/>
    </source>
</evidence>
<comment type="catalytic activity">
    <reaction evidence="1">
        <text>ATP + protein L-histidine = ADP + protein N-phospho-L-histidine.</text>
        <dbReference type="EC" id="2.7.13.3"/>
    </reaction>
</comment>
<dbReference type="InterPro" id="IPR005467">
    <property type="entry name" value="His_kinase_dom"/>
</dbReference>
<dbReference type="InterPro" id="IPR011006">
    <property type="entry name" value="CheY-like_superfamily"/>
</dbReference>
<dbReference type="SMART" id="SM00388">
    <property type="entry name" value="HisKA"/>
    <property type="match status" value="1"/>
</dbReference>
<dbReference type="CDD" id="cd00082">
    <property type="entry name" value="HisKA"/>
    <property type="match status" value="1"/>
</dbReference>